<protein>
    <submittedName>
        <fullName evidence="3">Uncharacterized protein</fullName>
    </submittedName>
</protein>
<evidence type="ECO:0000256" key="2">
    <source>
        <dbReference type="SAM" id="SignalP"/>
    </source>
</evidence>
<feature type="signal peptide" evidence="2">
    <location>
        <begin position="1"/>
        <end position="18"/>
    </location>
</feature>
<dbReference type="GO" id="GO:0005576">
    <property type="term" value="C:extracellular region"/>
    <property type="evidence" value="ECO:0007669"/>
    <property type="project" value="InterPro"/>
</dbReference>
<evidence type="ECO:0000256" key="1">
    <source>
        <dbReference type="SAM" id="MobiDB-lite"/>
    </source>
</evidence>
<gene>
    <name evidence="3" type="ORF">PIIN_08786</name>
</gene>
<dbReference type="GO" id="GO:0005975">
    <property type="term" value="P:carbohydrate metabolic process"/>
    <property type="evidence" value="ECO:0007669"/>
    <property type="project" value="InterPro"/>
</dbReference>
<keyword evidence="2" id="KW-0732">Signal</keyword>
<dbReference type="HOGENOM" id="CLU_2528292_0_0_1"/>
<dbReference type="Proteomes" id="UP000007148">
    <property type="component" value="Unassembled WGS sequence"/>
</dbReference>
<dbReference type="InParanoid" id="G4TU24"/>
<sequence>MKLLTIAFIVTISTLVSAQSVKVCGGAYWDGTSKCEPGYRCAPVMAGLSVCLPAVAAPTRDNVSGPPATRTAADSTSIATHVTA</sequence>
<organism evidence="3 4">
    <name type="scientific">Serendipita indica (strain DSM 11827)</name>
    <name type="common">Root endophyte fungus</name>
    <name type="synonym">Piriformospora indica</name>
    <dbReference type="NCBI Taxonomy" id="1109443"/>
    <lineage>
        <taxon>Eukaryota</taxon>
        <taxon>Fungi</taxon>
        <taxon>Dikarya</taxon>
        <taxon>Basidiomycota</taxon>
        <taxon>Agaricomycotina</taxon>
        <taxon>Agaricomycetes</taxon>
        <taxon>Sebacinales</taxon>
        <taxon>Serendipitaceae</taxon>
        <taxon>Serendipita</taxon>
    </lineage>
</organism>
<dbReference type="GO" id="GO:0030248">
    <property type="term" value="F:cellulose binding"/>
    <property type="evidence" value="ECO:0007669"/>
    <property type="project" value="InterPro"/>
</dbReference>
<evidence type="ECO:0000313" key="4">
    <source>
        <dbReference type="Proteomes" id="UP000007148"/>
    </source>
</evidence>
<name>G4TU24_SERID</name>
<dbReference type="EMBL" id="CAFZ01000359">
    <property type="protein sequence ID" value="CCA74817.1"/>
    <property type="molecule type" value="Genomic_DNA"/>
</dbReference>
<dbReference type="InterPro" id="IPR035971">
    <property type="entry name" value="CBD_sf"/>
</dbReference>
<evidence type="ECO:0000313" key="3">
    <source>
        <dbReference type="EMBL" id="CCA74817.1"/>
    </source>
</evidence>
<feature type="compositionally biased region" description="Polar residues" evidence="1">
    <location>
        <begin position="72"/>
        <end position="84"/>
    </location>
</feature>
<dbReference type="SUPFAM" id="SSF57180">
    <property type="entry name" value="Cellulose-binding domain"/>
    <property type="match status" value="1"/>
</dbReference>
<accession>G4TU24</accession>
<feature type="region of interest" description="Disordered" evidence="1">
    <location>
        <begin position="59"/>
        <end position="84"/>
    </location>
</feature>
<comment type="caution">
    <text evidence="3">The sequence shown here is derived from an EMBL/GenBank/DDBJ whole genome shotgun (WGS) entry which is preliminary data.</text>
</comment>
<keyword evidence="4" id="KW-1185">Reference proteome</keyword>
<dbReference type="AlphaFoldDB" id="G4TU24"/>
<reference evidence="3 4" key="1">
    <citation type="journal article" date="2011" name="PLoS Pathog.">
        <title>Endophytic Life Strategies Decoded by Genome and Transcriptome Analyses of the Mutualistic Root Symbiont Piriformospora indica.</title>
        <authorList>
            <person name="Zuccaro A."/>
            <person name="Lahrmann U."/>
            <person name="Guldener U."/>
            <person name="Langen G."/>
            <person name="Pfiffi S."/>
            <person name="Biedenkopf D."/>
            <person name="Wong P."/>
            <person name="Samans B."/>
            <person name="Grimm C."/>
            <person name="Basiewicz M."/>
            <person name="Murat C."/>
            <person name="Martin F."/>
            <person name="Kogel K.H."/>
        </authorList>
    </citation>
    <scope>NUCLEOTIDE SEQUENCE [LARGE SCALE GENOMIC DNA]</scope>
    <source>
        <strain evidence="3 4">DSM 11827</strain>
    </source>
</reference>
<proteinExistence type="predicted"/>
<feature type="chain" id="PRO_5003468905" evidence="2">
    <location>
        <begin position="19"/>
        <end position="84"/>
    </location>
</feature>